<comment type="caution">
    <text evidence="1">The sequence shown here is derived from an EMBL/GenBank/DDBJ whole genome shotgun (WGS) entry which is preliminary data.</text>
</comment>
<dbReference type="Proteomes" id="UP001165960">
    <property type="component" value="Unassembled WGS sequence"/>
</dbReference>
<accession>A0ACC2UIH7</accession>
<reference evidence="1" key="1">
    <citation type="submission" date="2022-04" db="EMBL/GenBank/DDBJ databases">
        <title>Genome of the entomopathogenic fungus Entomophthora muscae.</title>
        <authorList>
            <person name="Elya C."/>
            <person name="Lovett B.R."/>
            <person name="Lee E."/>
            <person name="Macias A.M."/>
            <person name="Hajek A.E."/>
            <person name="De Bivort B.L."/>
            <person name="Kasson M.T."/>
            <person name="De Fine Licht H.H."/>
            <person name="Stajich J.E."/>
        </authorList>
    </citation>
    <scope>NUCLEOTIDE SEQUENCE</scope>
    <source>
        <strain evidence="1">Berkeley</strain>
    </source>
</reference>
<evidence type="ECO:0000313" key="1">
    <source>
        <dbReference type="EMBL" id="KAJ9086520.1"/>
    </source>
</evidence>
<evidence type="ECO:0000313" key="2">
    <source>
        <dbReference type="Proteomes" id="UP001165960"/>
    </source>
</evidence>
<keyword evidence="2" id="KW-1185">Reference proteome</keyword>
<gene>
    <name evidence="1" type="ORF">DSO57_1003448</name>
</gene>
<organism evidence="1 2">
    <name type="scientific">Entomophthora muscae</name>
    <dbReference type="NCBI Taxonomy" id="34485"/>
    <lineage>
        <taxon>Eukaryota</taxon>
        <taxon>Fungi</taxon>
        <taxon>Fungi incertae sedis</taxon>
        <taxon>Zoopagomycota</taxon>
        <taxon>Entomophthoromycotina</taxon>
        <taxon>Entomophthoromycetes</taxon>
        <taxon>Entomophthorales</taxon>
        <taxon>Entomophthoraceae</taxon>
        <taxon>Entomophthora</taxon>
    </lineage>
</organism>
<sequence length="62" mass="6813">MLIIEDDYDLTNSSFLTKDLINKTIDCPVKLEIANDVSPFIHMIALVPVGTSGIDGSTYLIK</sequence>
<proteinExistence type="predicted"/>
<protein>
    <submittedName>
        <fullName evidence="1">Uncharacterized protein</fullName>
    </submittedName>
</protein>
<name>A0ACC2UIH7_9FUNG</name>
<dbReference type="EMBL" id="QTSX02000718">
    <property type="protein sequence ID" value="KAJ9086520.1"/>
    <property type="molecule type" value="Genomic_DNA"/>
</dbReference>